<reference evidence="2 3" key="1">
    <citation type="submission" date="2016-08" db="EMBL/GenBank/DDBJ databases">
        <title>A Parts List for Fungal Cellulosomes Revealed by Comparative Genomics.</title>
        <authorList>
            <consortium name="DOE Joint Genome Institute"/>
            <person name="Haitjema C.H."/>
            <person name="Gilmore S.P."/>
            <person name="Henske J.K."/>
            <person name="Solomon K.V."/>
            <person name="De Groot R."/>
            <person name="Kuo A."/>
            <person name="Mondo S.J."/>
            <person name="Salamov A.A."/>
            <person name="Labutti K."/>
            <person name="Zhao Z."/>
            <person name="Chiniquy J."/>
            <person name="Barry K."/>
            <person name="Brewer H.M."/>
            <person name="Purvine S.O."/>
            <person name="Wright A.T."/>
            <person name="Boxma B."/>
            <person name="Van Alen T."/>
            <person name="Hackstein J.H."/>
            <person name="Baker S.E."/>
            <person name="Grigoriev I.V."/>
            <person name="O'Malley M.A."/>
        </authorList>
    </citation>
    <scope>NUCLEOTIDE SEQUENCE [LARGE SCALE GENOMIC DNA]</scope>
    <source>
        <strain evidence="2 3">S4</strain>
    </source>
</reference>
<proteinExistence type="predicted"/>
<keyword evidence="1" id="KW-0812">Transmembrane</keyword>
<evidence type="ECO:0000313" key="2">
    <source>
        <dbReference type="EMBL" id="ORX84961.1"/>
    </source>
</evidence>
<keyword evidence="3" id="KW-1185">Reference proteome</keyword>
<sequence>MIFIYLFIYLFIIIFNLSSKKKSTYILTIFQKYPKTEVLFLKFSLFFFFFCFCFCFILLEKNCKIIEKS</sequence>
<name>A0A1Y1XGT9_9FUNG</name>
<dbReference type="Proteomes" id="UP000193944">
    <property type="component" value="Unassembled WGS sequence"/>
</dbReference>
<protein>
    <submittedName>
        <fullName evidence="2">Uncharacterized protein</fullName>
    </submittedName>
</protein>
<reference evidence="2 3" key="2">
    <citation type="submission" date="2016-08" db="EMBL/GenBank/DDBJ databases">
        <title>Pervasive Adenine N6-methylation of Active Genes in Fungi.</title>
        <authorList>
            <consortium name="DOE Joint Genome Institute"/>
            <person name="Mondo S.J."/>
            <person name="Dannebaum R.O."/>
            <person name="Kuo R.C."/>
            <person name="Labutti K."/>
            <person name="Haridas S."/>
            <person name="Kuo A."/>
            <person name="Salamov A."/>
            <person name="Ahrendt S.R."/>
            <person name="Lipzen A."/>
            <person name="Sullivan W."/>
            <person name="Andreopoulos W.B."/>
            <person name="Clum A."/>
            <person name="Lindquist E."/>
            <person name="Daum C."/>
            <person name="Ramamoorthy G.K."/>
            <person name="Gryganskyi A."/>
            <person name="Culley D."/>
            <person name="Magnuson J.K."/>
            <person name="James T.Y."/>
            <person name="O'Malley M.A."/>
            <person name="Stajich J.E."/>
            <person name="Spatafora J.W."/>
            <person name="Visel A."/>
            <person name="Grigoriev I.V."/>
        </authorList>
    </citation>
    <scope>NUCLEOTIDE SEQUENCE [LARGE SCALE GENOMIC DNA]</scope>
    <source>
        <strain evidence="2 3">S4</strain>
    </source>
</reference>
<evidence type="ECO:0000256" key="1">
    <source>
        <dbReference type="SAM" id="Phobius"/>
    </source>
</evidence>
<comment type="caution">
    <text evidence="2">The sequence shown here is derived from an EMBL/GenBank/DDBJ whole genome shotgun (WGS) entry which is preliminary data.</text>
</comment>
<keyword evidence="1" id="KW-1133">Transmembrane helix</keyword>
<gene>
    <name evidence="2" type="ORF">BCR32DRAFT_108865</name>
</gene>
<feature type="transmembrane region" description="Helical" evidence="1">
    <location>
        <begin position="39"/>
        <end position="59"/>
    </location>
</feature>
<dbReference type="EMBL" id="MCFG01000043">
    <property type="protein sequence ID" value="ORX84961.1"/>
    <property type="molecule type" value="Genomic_DNA"/>
</dbReference>
<keyword evidence="1" id="KW-0472">Membrane</keyword>
<evidence type="ECO:0000313" key="3">
    <source>
        <dbReference type="Proteomes" id="UP000193944"/>
    </source>
</evidence>
<dbReference type="AlphaFoldDB" id="A0A1Y1XGT9"/>
<organism evidence="2 3">
    <name type="scientific">Anaeromyces robustus</name>
    <dbReference type="NCBI Taxonomy" id="1754192"/>
    <lineage>
        <taxon>Eukaryota</taxon>
        <taxon>Fungi</taxon>
        <taxon>Fungi incertae sedis</taxon>
        <taxon>Chytridiomycota</taxon>
        <taxon>Chytridiomycota incertae sedis</taxon>
        <taxon>Neocallimastigomycetes</taxon>
        <taxon>Neocallimastigales</taxon>
        <taxon>Neocallimastigaceae</taxon>
        <taxon>Anaeromyces</taxon>
    </lineage>
</organism>
<accession>A0A1Y1XGT9</accession>